<evidence type="ECO:0000259" key="9">
    <source>
        <dbReference type="Pfam" id="PF10513"/>
    </source>
</evidence>
<dbReference type="InterPro" id="IPR024943">
    <property type="entry name" value="Enhancer_polycomb"/>
</dbReference>
<dbReference type="GO" id="GO:0006357">
    <property type="term" value="P:regulation of transcription by RNA polymerase II"/>
    <property type="evidence" value="ECO:0007669"/>
    <property type="project" value="InterPro"/>
</dbReference>
<dbReference type="GO" id="GO:0035267">
    <property type="term" value="C:NuA4 histone acetyltransferase complex"/>
    <property type="evidence" value="ECO:0007669"/>
    <property type="project" value="InterPro"/>
</dbReference>
<protein>
    <recommendedName>
        <fullName evidence="7">Enhancer of polycomb-like protein</fullName>
    </recommendedName>
</protein>
<evidence type="ECO:0000256" key="4">
    <source>
        <dbReference type="ARBA" id="ARBA00023163"/>
    </source>
</evidence>
<accession>A0A9P7V5C6</accession>
<evidence type="ECO:0000256" key="7">
    <source>
        <dbReference type="RuleBase" id="RU361124"/>
    </source>
</evidence>
<evidence type="ECO:0000256" key="8">
    <source>
        <dbReference type="SAM" id="MobiDB-lite"/>
    </source>
</evidence>
<name>A0A9P7V5C6_9ASCO</name>
<feature type="region of interest" description="Disordered" evidence="8">
    <location>
        <begin position="1"/>
        <end position="43"/>
    </location>
</feature>
<proteinExistence type="inferred from homology"/>
<evidence type="ECO:0000256" key="5">
    <source>
        <dbReference type="ARBA" id="ARBA00023242"/>
    </source>
</evidence>
<dbReference type="RefSeq" id="XP_043047229.1">
    <property type="nucleotide sequence ID" value="XM_043193693.1"/>
</dbReference>
<dbReference type="AlphaFoldDB" id="A0A9P7V5C6"/>
<feature type="region of interest" description="Disordered" evidence="8">
    <location>
        <begin position="814"/>
        <end position="875"/>
    </location>
</feature>
<keyword evidence="4 7" id="KW-0804">Transcription</keyword>
<dbReference type="EMBL" id="JAHMUF010000025">
    <property type="protein sequence ID" value="KAG7191677.1"/>
    <property type="molecule type" value="Genomic_DNA"/>
</dbReference>
<organism evidence="10 11">
    <name type="scientific">Scheffersomyces spartinae</name>
    <dbReference type="NCBI Taxonomy" id="45513"/>
    <lineage>
        <taxon>Eukaryota</taxon>
        <taxon>Fungi</taxon>
        <taxon>Dikarya</taxon>
        <taxon>Ascomycota</taxon>
        <taxon>Saccharomycotina</taxon>
        <taxon>Pichiomycetes</taxon>
        <taxon>Debaryomycetaceae</taxon>
        <taxon>Scheffersomyces</taxon>
    </lineage>
</organism>
<feature type="domain" description="Enhancer of polycomb-like N-terminal" evidence="9">
    <location>
        <begin position="51"/>
        <end position="228"/>
    </location>
</feature>
<dbReference type="OrthoDB" id="435275at2759"/>
<feature type="compositionally biased region" description="Polar residues" evidence="8">
    <location>
        <begin position="457"/>
        <end position="469"/>
    </location>
</feature>
<feature type="compositionally biased region" description="Basic and acidic residues" evidence="8">
    <location>
        <begin position="447"/>
        <end position="456"/>
    </location>
</feature>
<gene>
    <name evidence="10" type="primary">EPL1</name>
    <name evidence="10" type="ORF">KQ657_002948</name>
</gene>
<feature type="compositionally biased region" description="Low complexity" evidence="8">
    <location>
        <begin position="825"/>
        <end position="835"/>
    </location>
</feature>
<feature type="region of interest" description="Disordered" evidence="8">
    <location>
        <begin position="441"/>
        <end position="508"/>
    </location>
</feature>
<dbReference type="Proteomes" id="UP000790833">
    <property type="component" value="Unassembled WGS sequence"/>
</dbReference>
<feature type="compositionally biased region" description="Polar residues" evidence="8">
    <location>
        <begin position="1"/>
        <end position="15"/>
    </location>
</feature>
<comment type="subcellular location">
    <subcellularLocation>
        <location evidence="1 7">Nucleus</location>
    </subcellularLocation>
</comment>
<comment type="similarity">
    <text evidence="2 7">Belongs to the enhancer of polycomb family.</text>
</comment>
<comment type="function">
    <text evidence="6">Component of the NuA4 histone acetyltransferase complex which is involved in transcriptional activation of selected genes principally by acetylation of nucleosomal histone H4 and H2A. The NuA4 complex is also involved in DNA repair. Involved in gene silencing by neighboring heterochromatin, blockage of the silencing spreading along the chromosome, and required for cell cycle progression through G2/M.</text>
</comment>
<keyword evidence="11" id="KW-1185">Reference proteome</keyword>
<dbReference type="GeneID" id="66116322"/>
<evidence type="ECO:0000256" key="6">
    <source>
        <dbReference type="ARBA" id="ARBA00025513"/>
    </source>
</evidence>
<keyword evidence="5 7" id="KW-0539">Nucleus</keyword>
<reference evidence="10" key="1">
    <citation type="submission" date="2021-03" db="EMBL/GenBank/DDBJ databases">
        <authorList>
            <person name="Palmer J.M."/>
        </authorList>
    </citation>
    <scope>NUCLEOTIDE SEQUENCE</scope>
    <source>
        <strain evidence="10">ARV_011</strain>
    </source>
</reference>
<dbReference type="PANTHER" id="PTHR14898">
    <property type="entry name" value="ENHANCER OF POLYCOMB"/>
    <property type="match status" value="1"/>
</dbReference>
<dbReference type="Pfam" id="PF10513">
    <property type="entry name" value="EPL1"/>
    <property type="match status" value="1"/>
</dbReference>
<feature type="compositionally biased region" description="Polar residues" evidence="8">
    <location>
        <begin position="849"/>
        <end position="875"/>
    </location>
</feature>
<feature type="compositionally biased region" description="Low complexity" evidence="8">
    <location>
        <begin position="16"/>
        <end position="43"/>
    </location>
</feature>
<keyword evidence="3 7" id="KW-0805">Transcription regulation</keyword>
<dbReference type="InterPro" id="IPR019542">
    <property type="entry name" value="Enhancer_polycomb-like_N"/>
</dbReference>
<dbReference type="GO" id="GO:0005634">
    <property type="term" value="C:nucleus"/>
    <property type="evidence" value="ECO:0007669"/>
    <property type="project" value="UniProtKB-SubCell"/>
</dbReference>
<evidence type="ECO:0000256" key="2">
    <source>
        <dbReference type="ARBA" id="ARBA00008035"/>
    </source>
</evidence>
<evidence type="ECO:0000313" key="10">
    <source>
        <dbReference type="EMBL" id="KAG7191677.1"/>
    </source>
</evidence>
<evidence type="ECO:0000313" key="11">
    <source>
        <dbReference type="Proteomes" id="UP000790833"/>
    </source>
</evidence>
<sequence length="875" mass="98260">MAVTATKNITQNKGNGTSKASKAASTSSASSTAGGGAAAAAAASAAGARFRQRKISTKQPLTIYRQKDLPSVDINSELEQSHVHHLYNGASGGVSLSGTAVQKRDLHAMETGVDKNEEDEVHLQQVINAAQQALTNESKKQGESSEAQVYIPTPDASKVWPDAYKYYGDVKYLEPDSYVKFSATVEDTVGVEYNIDEVDEEFLTKLNNGVKNQCSELEFELVCDKFEKLIEEKQPFLSMDPSNILSFKELSGYILDEYNSSGKFTSTTNYILTISLKDRLSKELQYKPFVTQFDKPNPEGTKEPRTVAKLLILFGEKIYNHWKVRKIERRGKSIVPSLKFEDPNATEKDNDNDPYICFRRREFRQARKTRRADTIGGERIRLLQKSLHRASDLVMSVCKREILKLQSLESENEIFKLRCEGKSLKRTVGVKGDDYLYYPHKRKKEIKPKPKEEETISKGSSSHNQGLQQSRKDHSHSHTPNLAATGVNAANNKSIPNIQDQTSSTQPYVKLPPSKIPDMDLVTVSLVLKEKNETIKRAVLEKLRKRREMDKGYINATDDPYEPYFNISTKEVQELSHIPYSSVAASSFHEFITSNYIDNSMKSYLDEGEKPLPLMKTFKGSTGELAPSKPFPHLQTFMESEMSTNSEGYVAQLLHNIETNNFSAYSNGYGQTIQNSSYGGQIQGELSEPIFKLRKRIGRGGMYIDRRGLFKGDVERFMDMDVDSEDNSVTPTAFPESYKCKEDSLKRLESRWRFDNDLSENEAGLERPFSLDPSKLNCISDDTQSIRFGSMLLAKSYDLLREAVQQKQQVFMQQRMRALQHQSGSSNSSNSNSNNALYSQQMKIMKQGGASNSKSPTATATANLVEQKKSSTTSA</sequence>
<comment type="caution">
    <text evidence="10">The sequence shown here is derived from an EMBL/GenBank/DDBJ whole genome shotgun (WGS) entry which is preliminary data.</text>
</comment>
<evidence type="ECO:0000256" key="1">
    <source>
        <dbReference type="ARBA" id="ARBA00004123"/>
    </source>
</evidence>
<feature type="compositionally biased region" description="Polar residues" evidence="8">
    <location>
        <begin position="478"/>
        <end position="507"/>
    </location>
</feature>
<evidence type="ECO:0000256" key="3">
    <source>
        <dbReference type="ARBA" id="ARBA00023015"/>
    </source>
</evidence>